<dbReference type="Gene3D" id="2.60.120.200">
    <property type="match status" value="1"/>
</dbReference>
<keyword evidence="4" id="KW-0378">Hydrolase</keyword>
<dbReference type="EMBL" id="KV424015">
    <property type="protein sequence ID" value="KZT54380.1"/>
    <property type="molecule type" value="Genomic_DNA"/>
</dbReference>
<dbReference type="PANTHER" id="PTHR10963:SF24">
    <property type="entry name" value="GLYCOSIDASE C21B10.07-RELATED"/>
    <property type="match status" value="1"/>
</dbReference>
<dbReference type="PROSITE" id="PS51762">
    <property type="entry name" value="GH16_2"/>
    <property type="match status" value="1"/>
</dbReference>
<dbReference type="InterPro" id="IPR050546">
    <property type="entry name" value="Glycosyl_Hydrlase_16"/>
</dbReference>
<name>A0A165E9D0_9BASI</name>
<evidence type="ECO:0000313" key="5">
    <source>
        <dbReference type="Proteomes" id="UP000076842"/>
    </source>
</evidence>
<keyword evidence="2" id="KW-0732">Signal</keyword>
<feature type="domain" description="GH16" evidence="3">
    <location>
        <begin position="57"/>
        <end position="339"/>
    </location>
</feature>
<dbReference type="GO" id="GO:0009251">
    <property type="term" value="P:glucan catabolic process"/>
    <property type="evidence" value="ECO:0007669"/>
    <property type="project" value="TreeGrafter"/>
</dbReference>
<feature type="signal peptide" evidence="2">
    <location>
        <begin position="1"/>
        <end position="21"/>
    </location>
</feature>
<protein>
    <submittedName>
        <fullName evidence="4">Glycoside hydrolase family 16 protein</fullName>
    </submittedName>
</protein>
<dbReference type="STRING" id="1353952.A0A165E9D0"/>
<keyword evidence="5" id="KW-1185">Reference proteome</keyword>
<sequence length="401" mass="43091">MYGIPLTLLLLRLALAGQVAAFPSTRLLDVWNSYAPKVGLYDPQHSNRPLHPLTSITDQNARPQSGAESRSGRKQKRAQTWVVVDVYQGEGFFDDFEFFDQSDPTHGQVNYLNKTLAMSRGLASVTADNKAVMQVDNHTDLPLGQYRDSVRITSSKSYTGGLFLLDVEHAPWGCGVWPALWTVGANWPVGGEIDIYEGVNLGTHNQVTFHTEPNCTYTRGVNQTGTIIGTDCDAFVNSNSGCGITDPSQTSYGAALNGLGGGVFAMKWDDDGIASWFFHRSSIPPDITNGDPQPSGWGYPTAQLAPDGCNPWVYFAAHSIVFDITLCGDWAGSAYGGSGCPGSCETQVMKGANFVNASWVVNSLIVFRESNFAASAAEGRGAPIWTLAACIALVAGIMLQS</sequence>
<dbReference type="AlphaFoldDB" id="A0A165E9D0"/>
<feature type="chain" id="PRO_5007857096" evidence="2">
    <location>
        <begin position="22"/>
        <end position="401"/>
    </location>
</feature>
<evidence type="ECO:0000259" key="3">
    <source>
        <dbReference type="PROSITE" id="PS51762"/>
    </source>
</evidence>
<feature type="compositionally biased region" description="Polar residues" evidence="1">
    <location>
        <begin position="54"/>
        <end position="68"/>
    </location>
</feature>
<dbReference type="InParanoid" id="A0A165E9D0"/>
<dbReference type="CDD" id="cd02181">
    <property type="entry name" value="GH16_fungal_Lam16A_glucanase"/>
    <property type="match status" value="1"/>
</dbReference>
<feature type="region of interest" description="Disordered" evidence="1">
    <location>
        <begin position="46"/>
        <end position="74"/>
    </location>
</feature>
<evidence type="ECO:0000256" key="2">
    <source>
        <dbReference type="SAM" id="SignalP"/>
    </source>
</evidence>
<dbReference type="InterPro" id="IPR000757">
    <property type="entry name" value="Beta-glucanase-like"/>
</dbReference>
<dbReference type="FunFam" id="2.60.120.200:FF:000179">
    <property type="entry name" value="Unplaced genomic scaffold supercont1.19, whole genome shotgun sequence"/>
    <property type="match status" value="1"/>
</dbReference>
<dbReference type="GO" id="GO:0004553">
    <property type="term" value="F:hydrolase activity, hydrolyzing O-glycosyl compounds"/>
    <property type="evidence" value="ECO:0007669"/>
    <property type="project" value="InterPro"/>
</dbReference>
<reference evidence="4 5" key="1">
    <citation type="journal article" date="2016" name="Mol. Biol. Evol.">
        <title>Comparative Genomics of Early-Diverging Mushroom-Forming Fungi Provides Insights into the Origins of Lignocellulose Decay Capabilities.</title>
        <authorList>
            <person name="Nagy L.G."/>
            <person name="Riley R."/>
            <person name="Tritt A."/>
            <person name="Adam C."/>
            <person name="Daum C."/>
            <person name="Floudas D."/>
            <person name="Sun H."/>
            <person name="Yadav J.S."/>
            <person name="Pangilinan J."/>
            <person name="Larsson K.H."/>
            <person name="Matsuura K."/>
            <person name="Barry K."/>
            <person name="Labutti K."/>
            <person name="Kuo R."/>
            <person name="Ohm R.A."/>
            <person name="Bhattacharya S.S."/>
            <person name="Shirouzu T."/>
            <person name="Yoshinaga Y."/>
            <person name="Martin F.M."/>
            <person name="Grigoriev I.V."/>
            <person name="Hibbett D.S."/>
        </authorList>
    </citation>
    <scope>NUCLEOTIDE SEQUENCE [LARGE SCALE GENOMIC DNA]</scope>
    <source>
        <strain evidence="4 5">HHB12733</strain>
    </source>
</reference>
<evidence type="ECO:0000313" key="4">
    <source>
        <dbReference type="EMBL" id="KZT54380.1"/>
    </source>
</evidence>
<dbReference type="InterPro" id="IPR013320">
    <property type="entry name" value="ConA-like_dom_sf"/>
</dbReference>
<dbReference type="Proteomes" id="UP000076842">
    <property type="component" value="Unassembled WGS sequence"/>
</dbReference>
<dbReference type="Pfam" id="PF26113">
    <property type="entry name" value="GH16_XgeA"/>
    <property type="match status" value="1"/>
</dbReference>
<dbReference type="OrthoDB" id="192832at2759"/>
<proteinExistence type="predicted"/>
<organism evidence="4 5">
    <name type="scientific">Calocera cornea HHB12733</name>
    <dbReference type="NCBI Taxonomy" id="1353952"/>
    <lineage>
        <taxon>Eukaryota</taxon>
        <taxon>Fungi</taxon>
        <taxon>Dikarya</taxon>
        <taxon>Basidiomycota</taxon>
        <taxon>Agaricomycotina</taxon>
        <taxon>Dacrymycetes</taxon>
        <taxon>Dacrymycetales</taxon>
        <taxon>Dacrymycetaceae</taxon>
        <taxon>Calocera</taxon>
    </lineage>
</organism>
<evidence type="ECO:0000256" key="1">
    <source>
        <dbReference type="SAM" id="MobiDB-lite"/>
    </source>
</evidence>
<dbReference type="PANTHER" id="PTHR10963">
    <property type="entry name" value="GLYCOSYL HYDROLASE-RELATED"/>
    <property type="match status" value="1"/>
</dbReference>
<accession>A0A165E9D0</accession>
<gene>
    <name evidence="4" type="ORF">CALCODRAFT_499902</name>
</gene>
<dbReference type="SUPFAM" id="SSF49899">
    <property type="entry name" value="Concanavalin A-like lectins/glucanases"/>
    <property type="match status" value="1"/>
</dbReference>